<comment type="caution">
    <text evidence="2">The sequence shown here is derived from an EMBL/GenBank/DDBJ whole genome shotgun (WGS) entry which is preliminary data.</text>
</comment>
<accession>A0A225ULD5</accession>
<gene>
    <name evidence="2" type="ORF">PHMEG_00037808</name>
</gene>
<feature type="compositionally biased region" description="Low complexity" evidence="1">
    <location>
        <begin position="47"/>
        <end position="59"/>
    </location>
</feature>
<evidence type="ECO:0000313" key="3">
    <source>
        <dbReference type="Proteomes" id="UP000198211"/>
    </source>
</evidence>
<evidence type="ECO:0000313" key="2">
    <source>
        <dbReference type="EMBL" id="OWY92959.1"/>
    </source>
</evidence>
<feature type="region of interest" description="Disordered" evidence="1">
    <location>
        <begin position="37"/>
        <end position="60"/>
    </location>
</feature>
<evidence type="ECO:0000256" key="1">
    <source>
        <dbReference type="SAM" id="MobiDB-lite"/>
    </source>
</evidence>
<keyword evidence="3" id="KW-1185">Reference proteome</keyword>
<dbReference type="EMBL" id="NBNE01016947">
    <property type="protein sequence ID" value="OWY92959.1"/>
    <property type="molecule type" value="Genomic_DNA"/>
</dbReference>
<dbReference type="Proteomes" id="UP000198211">
    <property type="component" value="Unassembled WGS sequence"/>
</dbReference>
<dbReference type="AlphaFoldDB" id="A0A225ULD5"/>
<organism evidence="2 3">
    <name type="scientific">Phytophthora megakarya</name>
    <dbReference type="NCBI Taxonomy" id="4795"/>
    <lineage>
        <taxon>Eukaryota</taxon>
        <taxon>Sar</taxon>
        <taxon>Stramenopiles</taxon>
        <taxon>Oomycota</taxon>
        <taxon>Peronosporomycetes</taxon>
        <taxon>Peronosporales</taxon>
        <taxon>Peronosporaceae</taxon>
        <taxon>Phytophthora</taxon>
    </lineage>
</organism>
<sequence>MRVAAFPVNAVLTRQSDLPQLEHNFSIASITRLFPVPPSPPRKKRSWSINSSLRSSPSRYDNDSEFFHRVNKAFPIVLTA</sequence>
<protein>
    <submittedName>
        <fullName evidence="2">Uncharacterized protein</fullName>
    </submittedName>
</protein>
<reference evidence="3" key="1">
    <citation type="submission" date="2017-03" db="EMBL/GenBank/DDBJ databases">
        <title>Phytopthora megakarya and P. palmivora, two closely related causual agents of cacao black pod achieved similar genome size and gene model numbers by different mechanisms.</title>
        <authorList>
            <person name="Ali S."/>
            <person name="Shao J."/>
            <person name="Larry D.J."/>
            <person name="Kronmiller B."/>
            <person name="Shen D."/>
            <person name="Strem M.D."/>
            <person name="Melnick R.L."/>
            <person name="Guiltinan M.J."/>
            <person name="Tyler B.M."/>
            <person name="Meinhardt L.W."/>
            <person name="Bailey B.A."/>
        </authorList>
    </citation>
    <scope>NUCLEOTIDE SEQUENCE [LARGE SCALE GENOMIC DNA]</scope>
    <source>
        <strain evidence="3">zdho120</strain>
    </source>
</reference>
<proteinExistence type="predicted"/>
<name>A0A225ULD5_9STRA</name>